<dbReference type="AlphaFoldDB" id="A0A090T2W4"/>
<dbReference type="Proteomes" id="UP000029224">
    <property type="component" value="Unassembled WGS sequence"/>
</dbReference>
<organism evidence="1 2">
    <name type="scientific">Vibrio maritimus</name>
    <dbReference type="NCBI Taxonomy" id="990268"/>
    <lineage>
        <taxon>Bacteria</taxon>
        <taxon>Pseudomonadati</taxon>
        <taxon>Pseudomonadota</taxon>
        <taxon>Gammaproteobacteria</taxon>
        <taxon>Vibrionales</taxon>
        <taxon>Vibrionaceae</taxon>
        <taxon>Vibrio</taxon>
    </lineage>
</organism>
<protein>
    <submittedName>
        <fullName evidence="1">Uncharacterized protein</fullName>
    </submittedName>
</protein>
<accession>A0A090T2W4</accession>
<dbReference type="EMBL" id="BBMT01000004">
    <property type="protein sequence ID" value="GAL34311.1"/>
    <property type="molecule type" value="Genomic_DNA"/>
</dbReference>
<reference evidence="1 2" key="2">
    <citation type="submission" date="2014-09" db="EMBL/GenBank/DDBJ databases">
        <authorList>
            <consortium name="NBRP consortium"/>
            <person name="Sawabe T."/>
            <person name="Meirelles P."/>
            <person name="Nakanishi M."/>
            <person name="Sayaka M."/>
            <person name="Hattori M."/>
            <person name="Ohkuma M."/>
        </authorList>
    </citation>
    <scope>NUCLEOTIDE SEQUENCE [LARGE SCALE GENOMIC DNA]</scope>
    <source>
        <strain evidence="1 2">JCM 19240</strain>
    </source>
</reference>
<evidence type="ECO:0000313" key="2">
    <source>
        <dbReference type="Proteomes" id="UP000029224"/>
    </source>
</evidence>
<evidence type="ECO:0000313" key="1">
    <source>
        <dbReference type="EMBL" id="GAL34311.1"/>
    </source>
</evidence>
<gene>
    <name evidence="1" type="ORF">JCM19240_1219</name>
</gene>
<reference evidence="1 2" key="1">
    <citation type="submission" date="2014-09" db="EMBL/GenBank/DDBJ databases">
        <title>Vibrio maritimus JCM 19240. (C210) whole genome shotgun sequence.</title>
        <authorList>
            <person name="Sawabe T."/>
            <person name="Meirelles P."/>
            <person name="Nakanishi M."/>
            <person name="Sayaka M."/>
            <person name="Hattori M."/>
            <person name="Ohkuma M."/>
        </authorList>
    </citation>
    <scope>NUCLEOTIDE SEQUENCE [LARGE SCALE GENOMIC DNA]</scope>
    <source>
        <strain evidence="1 2">JCM 19240</strain>
    </source>
</reference>
<keyword evidence="2" id="KW-1185">Reference proteome</keyword>
<proteinExistence type="predicted"/>
<name>A0A090T2W4_9VIBR</name>
<comment type="caution">
    <text evidence="1">The sequence shown here is derived from an EMBL/GenBank/DDBJ whole genome shotgun (WGS) entry which is preliminary data.</text>
</comment>
<sequence>MPLYQTRRSTSCHCSKKHALALGYDRAKWRALNTLISQKLFKLLSTEREAFETLGITLEHIFEARES</sequence>